<accession>A0ABD2Y4D8</accession>
<keyword evidence="4" id="KW-0017">Alkaloid metabolism</keyword>
<comment type="pathway">
    <text evidence="1">Alkaloid biosynthesis.</text>
</comment>
<evidence type="ECO:0000313" key="8">
    <source>
        <dbReference type="Proteomes" id="UP001630127"/>
    </source>
</evidence>
<dbReference type="GO" id="GO:0009820">
    <property type="term" value="P:alkaloid metabolic process"/>
    <property type="evidence" value="ECO:0007669"/>
    <property type="project" value="UniProtKB-KW"/>
</dbReference>
<dbReference type="InterPro" id="IPR045889">
    <property type="entry name" value="MES/HNL"/>
</dbReference>
<dbReference type="InterPro" id="IPR029058">
    <property type="entry name" value="AB_hydrolase_fold"/>
</dbReference>
<gene>
    <name evidence="7" type="ORF">ACH5RR_036417</name>
</gene>
<comment type="caution">
    <text evidence="7">The sequence shown here is derived from an EMBL/GenBank/DDBJ whole genome shotgun (WGS) entry which is preliminary data.</text>
</comment>
<organism evidence="7 8">
    <name type="scientific">Cinchona calisaya</name>
    <dbReference type="NCBI Taxonomy" id="153742"/>
    <lineage>
        <taxon>Eukaryota</taxon>
        <taxon>Viridiplantae</taxon>
        <taxon>Streptophyta</taxon>
        <taxon>Embryophyta</taxon>
        <taxon>Tracheophyta</taxon>
        <taxon>Spermatophyta</taxon>
        <taxon>Magnoliopsida</taxon>
        <taxon>eudicotyledons</taxon>
        <taxon>Gunneridae</taxon>
        <taxon>Pentapetalae</taxon>
        <taxon>asterids</taxon>
        <taxon>lamiids</taxon>
        <taxon>Gentianales</taxon>
        <taxon>Rubiaceae</taxon>
        <taxon>Cinchonoideae</taxon>
        <taxon>Cinchoneae</taxon>
        <taxon>Cinchona</taxon>
    </lineage>
</organism>
<reference evidence="7 8" key="1">
    <citation type="submission" date="2024-11" db="EMBL/GenBank/DDBJ databases">
        <title>A near-complete genome assembly of Cinchona calisaya.</title>
        <authorList>
            <person name="Lian D.C."/>
            <person name="Zhao X.W."/>
            <person name="Wei L."/>
        </authorList>
    </citation>
    <scope>NUCLEOTIDE SEQUENCE [LARGE SCALE GENOMIC DNA]</scope>
    <source>
        <tissue evidence="7">Nenye</tissue>
    </source>
</reference>
<evidence type="ECO:0000256" key="3">
    <source>
        <dbReference type="ARBA" id="ARBA00022487"/>
    </source>
</evidence>
<dbReference type="EMBL" id="JBJUIK010000015">
    <property type="protein sequence ID" value="KAL3501968.1"/>
    <property type="molecule type" value="Genomic_DNA"/>
</dbReference>
<name>A0ABD2Y4D8_9GENT</name>
<dbReference type="Pfam" id="PF00561">
    <property type="entry name" value="Abhydrolase_1"/>
    <property type="match status" value="1"/>
</dbReference>
<dbReference type="AlphaFoldDB" id="A0ABD2Y4D8"/>
<evidence type="ECO:0000313" key="7">
    <source>
        <dbReference type="EMBL" id="KAL3501968.1"/>
    </source>
</evidence>
<keyword evidence="8" id="KW-1185">Reference proteome</keyword>
<keyword evidence="3" id="KW-0719">Serine esterase</keyword>
<evidence type="ECO:0000256" key="2">
    <source>
        <dbReference type="ARBA" id="ARBA00008645"/>
    </source>
</evidence>
<dbReference type="PANTHER" id="PTHR10992">
    <property type="entry name" value="METHYLESTERASE FAMILY MEMBER"/>
    <property type="match status" value="1"/>
</dbReference>
<proteinExistence type="inferred from homology"/>
<evidence type="ECO:0000256" key="5">
    <source>
        <dbReference type="ARBA" id="ARBA00022801"/>
    </source>
</evidence>
<protein>
    <recommendedName>
        <fullName evidence="6">AB hydrolase-1 domain-containing protein</fullName>
    </recommendedName>
</protein>
<comment type="similarity">
    <text evidence="2">Belongs to the AB hydrolase superfamily.</text>
</comment>
<dbReference type="Gene3D" id="3.40.50.1820">
    <property type="entry name" value="alpha/beta hydrolase"/>
    <property type="match status" value="1"/>
</dbReference>
<dbReference type="FunFam" id="3.40.50.1820:FF:000051">
    <property type="entry name" value="(S)-hydroxynitrile lyase"/>
    <property type="match status" value="1"/>
</dbReference>
<evidence type="ECO:0000259" key="6">
    <source>
        <dbReference type="Pfam" id="PF00561"/>
    </source>
</evidence>
<dbReference type="GO" id="GO:0052689">
    <property type="term" value="F:carboxylic ester hydrolase activity"/>
    <property type="evidence" value="ECO:0007669"/>
    <property type="project" value="UniProtKB-KW"/>
</dbReference>
<sequence>MEGKTKKHFVLVHGICHGGWCWYKLVTILNLAGHKVKALDLGGCGIHPKKLEEISSMDDYVKPLMDFMASLLDGEKVVLVGHSYAGLCISLAMQNFPQKISVAVFISAYLPDFKEPPVVLIQEYFKRTSMEDVMDCQFTFNQGNGNLPKTVVLGPDYIAKMYKHCAYVDIELAKMLVRPHGFFIEDMKKESLLTKEKYGSVKRVYVVCEDDQVVEEDFQRFMIKYSPPEEVKSIAGAGHMVMLSKAPELYQHLEEIAER</sequence>
<dbReference type="SUPFAM" id="SSF53474">
    <property type="entry name" value="alpha/beta-Hydrolases"/>
    <property type="match status" value="1"/>
</dbReference>
<dbReference type="InterPro" id="IPR000073">
    <property type="entry name" value="AB_hydrolase_1"/>
</dbReference>
<dbReference type="PANTHER" id="PTHR10992:SF943">
    <property type="entry name" value="METHYLESTERASE 10"/>
    <property type="match status" value="1"/>
</dbReference>
<dbReference type="Proteomes" id="UP001630127">
    <property type="component" value="Unassembled WGS sequence"/>
</dbReference>
<evidence type="ECO:0000256" key="1">
    <source>
        <dbReference type="ARBA" id="ARBA00004913"/>
    </source>
</evidence>
<feature type="domain" description="AB hydrolase-1" evidence="6">
    <location>
        <begin position="8"/>
        <end position="245"/>
    </location>
</feature>
<keyword evidence="5" id="KW-0378">Hydrolase</keyword>
<evidence type="ECO:0000256" key="4">
    <source>
        <dbReference type="ARBA" id="ARBA00022589"/>
    </source>
</evidence>